<organism evidence="1 2">
    <name type="scientific">Durusdinium trenchii</name>
    <dbReference type="NCBI Taxonomy" id="1381693"/>
    <lineage>
        <taxon>Eukaryota</taxon>
        <taxon>Sar</taxon>
        <taxon>Alveolata</taxon>
        <taxon>Dinophyceae</taxon>
        <taxon>Suessiales</taxon>
        <taxon>Symbiodiniaceae</taxon>
        <taxon>Durusdinium</taxon>
    </lineage>
</organism>
<comment type="caution">
    <text evidence="1">The sequence shown here is derived from an EMBL/GenBank/DDBJ whole genome shotgun (WGS) entry which is preliminary data.</text>
</comment>
<name>A0ABP0IVR5_9DINO</name>
<protein>
    <recommendedName>
        <fullName evidence="3">Kelch repeat protein</fullName>
    </recommendedName>
</protein>
<dbReference type="Proteomes" id="UP001642484">
    <property type="component" value="Unassembled WGS sequence"/>
</dbReference>
<gene>
    <name evidence="1" type="ORF">CCMP2556_LOCUS8362</name>
</gene>
<proteinExistence type="predicted"/>
<dbReference type="EMBL" id="CAXAMN010003780">
    <property type="protein sequence ID" value="CAK9006181.1"/>
    <property type="molecule type" value="Genomic_DNA"/>
</dbReference>
<evidence type="ECO:0008006" key="3">
    <source>
        <dbReference type="Google" id="ProtNLM"/>
    </source>
</evidence>
<dbReference type="InterPro" id="IPR015915">
    <property type="entry name" value="Kelch-typ_b-propeller"/>
</dbReference>
<dbReference type="SUPFAM" id="SSF117281">
    <property type="entry name" value="Kelch motif"/>
    <property type="match status" value="1"/>
</dbReference>
<accession>A0ABP0IVR5</accession>
<sequence>MNFLWQWSRTDGTWDQLAPIPEPCGLAFHTANYDEFIEDGMMVFGGRRGTSGSRCDSTTPRVSSTLWFFDISTKTWTEKTTSGDVHGVWGHASTFFFSHGPEEWTGIFLHGGRLQDGSTDNTFRFFSTLAGTGTPITFVKLSSTGSQRMFHTLLILWDMGDNELEPDDDERMKVMGGMRSTQDWWIPQSAYNATTTMSLNYNAWQKRWDWDWSTSEFSYPSANGVWGQAGLDYSWQSGGVFGFGRAILVLGGCHGTTCALTNDLYVYKNAGQTAPALLSLLGVMFLMYADRACF</sequence>
<dbReference type="Gene3D" id="2.120.10.80">
    <property type="entry name" value="Kelch-type beta propeller"/>
    <property type="match status" value="1"/>
</dbReference>
<reference evidence="1 2" key="1">
    <citation type="submission" date="2024-02" db="EMBL/GenBank/DDBJ databases">
        <authorList>
            <person name="Chen Y."/>
            <person name="Shah S."/>
            <person name="Dougan E. K."/>
            <person name="Thang M."/>
            <person name="Chan C."/>
        </authorList>
    </citation>
    <scope>NUCLEOTIDE SEQUENCE [LARGE SCALE GENOMIC DNA]</scope>
</reference>
<evidence type="ECO:0000313" key="2">
    <source>
        <dbReference type="Proteomes" id="UP001642484"/>
    </source>
</evidence>
<evidence type="ECO:0000313" key="1">
    <source>
        <dbReference type="EMBL" id="CAK9006181.1"/>
    </source>
</evidence>
<keyword evidence="2" id="KW-1185">Reference proteome</keyword>